<protein>
    <recommendedName>
        <fullName evidence="2">OTU domain-containing protein</fullName>
    </recommendedName>
</protein>
<evidence type="ECO:0000259" key="2">
    <source>
        <dbReference type="PROSITE" id="PS50802"/>
    </source>
</evidence>
<dbReference type="InterPro" id="IPR003323">
    <property type="entry name" value="OTU_dom"/>
</dbReference>
<feature type="region of interest" description="Disordered" evidence="1">
    <location>
        <begin position="1"/>
        <end position="27"/>
    </location>
</feature>
<comment type="caution">
    <text evidence="3">The sequence shown here is derived from an EMBL/GenBank/DDBJ whole genome shotgun (WGS) entry which is preliminary data.</text>
</comment>
<organism evidence="3 4">
    <name type="scientific">Austropuccinia psidii MF-1</name>
    <dbReference type="NCBI Taxonomy" id="1389203"/>
    <lineage>
        <taxon>Eukaryota</taxon>
        <taxon>Fungi</taxon>
        <taxon>Dikarya</taxon>
        <taxon>Basidiomycota</taxon>
        <taxon>Pucciniomycotina</taxon>
        <taxon>Pucciniomycetes</taxon>
        <taxon>Pucciniales</taxon>
        <taxon>Sphaerophragmiaceae</taxon>
        <taxon>Austropuccinia</taxon>
    </lineage>
</organism>
<gene>
    <name evidence="3" type="ORF">O181_105391</name>
</gene>
<dbReference type="PROSITE" id="PS50802">
    <property type="entry name" value="OTU"/>
    <property type="match status" value="1"/>
</dbReference>
<accession>A0A9Q3JPE2</accession>
<sequence>MTSRSQSNVPLPMMKVDSAKNSEDSEASLSKSISSSYLLSSESVLNGYGKSEVTLRSSRRLAIGRKTSQRKSHNPSISLKLHETIHLTCENFQSNYHTSNECSKLFVPGSTYLPKFILEYTFKAINVQGDGNCGYREVSHYIYKTQDQWAYVRGDLAE</sequence>
<reference evidence="3" key="1">
    <citation type="submission" date="2021-03" db="EMBL/GenBank/DDBJ databases">
        <title>Draft genome sequence of rust myrtle Austropuccinia psidii MF-1, a brazilian biotype.</title>
        <authorList>
            <person name="Quecine M.C."/>
            <person name="Pachon D.M.R."/>
            <person name="Bonatelli M.L."/>
            <person name="Correr F.H."/>
            <person name="Franceschini L.M."/>
            <person name="Leite T.F."/>
            <person name="Margarido G.R.A."/>
            <person name="Almeida C.A."/>
            <person name="Ferrarezi J.A."/>
            <person name="Labate C.A."/>
        </authorList>
    </citation>
    <scope>NUCLEOTIDE SEQUENCE</scope>
    <source>
        <strain evidence="3">MF-1</strain>
    </source>
</reference>
<dbReference type="EMBL" id="AVOT02077828">
    <property type="protein sequence ID" value="MBW0565676.1"/>
    <property type="molecule type" value="Genomic_DNA"/>
</dbReference>
<name>A0A9Q3JPE2_9BASI</name>
<dbReference type="Proteomes" id="UP000765509">
    <property type="component" value="Unassembled WGS sequence"/>
</dbReference>
<evidence type="ECO:0000313" key="3">
    <source>
        <dbReference type="EMBL" id="MBW0565676.1"/>
    </source>
</evidence>
<keyword evidence="4" id="KW-1185">Reference proteome</keyword>
<feature type="domain" description="OTU" evidence="2">
    <location>
        <begin position="122"/>
        <end position="158"/>
    </location>
</feature>
<evidence type="ECO:0000313" key="4">
    <source>
        <dbReference type="Proteomes" id="UP000765509"/>
    </source>
</evidence>
<dbReference type="AlphaFoldDB" id="A0A9Q3JPE2"/>
<evidence type="ECO:0000256" key="1">
    <source>
        <dbReference type="SAM" id="MobiDB-lite"/>
    </source>
</evidence>
<dbReference type="OrthoDB" id="2432000at2759"/>
<proteinExistence type="predicted"/>